<dbReference type="SUPFAM" id="SSF54001">
    <property type="entry name" value="Cysteine proteinases"/>
    <property type="match status" value="1"/>
</dbReference>
<keyword evidence="6" id="KW-0378">Hydrolase</keyword>
<dbReference type="PROSITE" id="PS00973">
    <property type="entry name" value="USP_2"/>
    <property type="match status" value="1"/>
</dbReference>
<evidence type="ECO:0000256" key="7">
    <source>
        <dbReference type="ARBA" id="ARBA00022807"/>
    </source>
</evidence>
<evidence type="ECO:0000256" key="5">
    <source>
        <dbReference type="ARBA" id="ARBA00022786"/>
    </source>
</evidence>
<dbReference type="Proteomes" id="UP000038830">
    <property type="component" value="Unassembled WGS sequence"/>
</dbReference>
<feature type="region of interest" description="Disordered" evidence="8">
    <location>
        <begin position="29"/>
        <end position="322"/>
    </location>
</feature>
<evidence type="ECO:0000313" key="11">
    <source>
        <dbReference type="Proteomes" id="UP000038830"/>
    </source>
</evidence>
<dbReference type="InterPro" id="IPR028889">
    <property type="entry name" value="USP"/>
</dbReference>
<feature type="compositionally biased region" description="Acidic residues" evidence="8">
    <location>
        <begin position="167"/>
        <end position="177"/>
    </location>
</feature>
<comment type="similarity">
    <text evidence="2">Belongs to the peptidase C19 family.</text>
</comment>
<dbReference type="FunFam" id="3.90.70.10:FF:000146">
    <property type="entry name" value="Ubiquitin-specific protease"/>
    <property type="match status" value="1"/>
</dbReference>
<feature type="compositionally biased region" description="Acidic residues" evidence="8">
    <location>
        <begin position="219"/>
        <end position="241"/>
    </location>
</feature>
<evidence type="ECO:0000256" key="4">
    <source>
        <dbReference type="ARBA" id="ARBA00022670"/>
    </source>
</evidence>
<evidence type="ECO:0000313" key="10">
    <source>
        <dbReference type="EMBL" id="CEP21722.1"/>
    </source>
</evidence>
<dbReference type="GO" id="GO:0016579">
    <property type="term" value="P:protein deubiquitination"/>
    <property type="evidence" value="ECO:0007669"/>
    <property type="project" value="InterPro"/>
</dbReference>
<accession>A0A0H5C2E0</accession>
<protein>
    <recommendedName>
        <fullName evidence="3">ubiquitinyl hydrolase 1</fullName>
        <ecNumber evidence="3">3.4.19.12</ecNumber>
    </recommendedName>
</protein>
<dbReference type="Pfam" id="PF00443">
    <property type="entry name" value="UCH"/>
    <property type="match status" value="1"/>
</dbReference>
<dbReference type="GO" id="GO:0004843">
    <property type="term" value="F:cysteine-type deubiquitinase activity"/>
    <property type="evidence" value="ECO:0007669"/>
    <property type="project" value="UniProtKB-EC"/>
</dbReference>
<keyword evidence="4" id="KW-0645">Protease</keyword>
<dbReference type="PROSITE" id="PS50235">
    <property type="entry name" value="USP_3"/>
    <property type="match status" value="1"/>
</dbReference>
<dbReference type="AlphaFoldDB" id="A0A0H5C2E0"/>
<dbReference type="PANTHER" id="PTHR24006">
    <property type="entry name" value="UBIQUITIN CARBOXYL-TERMINAL HYDROLASE"/>
    <property type="match status" value="1"/>
</dbReference>
<evidence type="ECO:0000256" key="2">
    <source>
        <dbReference type="ARBA" id="ARBA00009085"/>
    </source>
</evidence>
<sequence>MGEVVKDSITPLVQRILADPLRFIPAKYQETHTNRPSSYIKIGASHSKELVPERAGQQQHQRPLLGSAKPANDDESKPRPRSLAHAIAGYTGKRVLDDDDGKLSKSKRKKLKVESVLAQSENDEDVGESLEGEDETAQASNEDEEALSEDETPLSADETPLSADETAQSEDDEESYQAEESRESSEDAQPFPRNLVSKKVYEQFPSENSDESRTASTTSEEDTGDGNSNDDDDDDDDEDYNEAQTNTQEESTSESSESRESSQSPDSPCASESQEDENELLKKDLHSKATSSTPPTTPESDSEEDKVTGDPNGSTDVDKRSKLDDFYQINEIANDRGSNHSQRIVKNWGVNLQLQKPVGLLNHGVTCYTNAAVQAMVHIPAVQHYLNDIYKNKYKDTISQRSVSHVLAETSVRMWNPDKKRSAKYINPKKLVSRLDDINCMMSEWQQEDSHEYFMSLLSRLQEDSTPKGHKLNESIIYDIFGGLLNQSVTCKSCGHVSKTQQEFYDLSLHLGSTRKNSNCNDNTQEDADQPSQRYSIQKSIRDFFSPELIKPDRSDTKSGYVCEKCKQRTNAIKISSIDRAPETLAVHLKRFRFNGSSSSKVKQGVSYPLILDLSQYTTRAEPVLYQLISVVVHAGRSVSSGHYIAHCRQPDGTWATYDDEYINPISEKQALKDSSAYYLIYTRLTHKDNIKKPTPLKALQQSNVSSSPATKPVSTKLDVNQSPKHAADNDRKPLHSIGAVNPSSPKQHVPQMPKHNIKAKKQKFGAMRPTNNLGNISGKNQRKYASKRPGSRRFKKY</sequence>
<feature type="region of interest" description="Disordered" evidence="8">
    <location>
        <begin position="694"/>
        <end position="798"/>
    </location>
</feature>
<evidence type="ECO:0000256" key="6">
    <source>
        <dbReference type="ARBA" id="ARBA00022801"/>
    </source>
</evidence>
<dbReference type="Gene3D" id="3.90.70.10">
    <property type="entry name" value="Cysteine proteinases"/>
    <property type="match status" value="1"/>
</dbReference>
<feature type="domain" description="USP" evidence="9">
    <location>
        <begin position="358"/>
        <end position="685"/>
    </location>
</feature>
<feature type="compositionally biased region" description="Polar residues" evidence="8">
    <location>
        <begin position="770"/>
        <end position="780"/>
    </location>
</feature>
<evidence type="ECO:0000259" key="9">
    <source>
        <dbReference type="PROSITE" id="PS50235"/>
    </source>
</evidence>
<feature type="compositionally biased region" description="Low complexity" evidence="8">
    <location>
        <begin position="242"/>
        <end position="255"/>
    </location>
</feature>
<keyword evidence="5" id="KW-0833">Ubl conjugation pathway</keyword>
<organism evidence="10 11">
    <name type="scientific">Cyberlindnera jadinii (strain ATCC 18201 / CBS 1600 / BCRC 20928 / JCM 3617 / NBRC 0987 / NRRL Y-1542)</name>
    <name type="common">Torula yeast</name>
    <name type="synonym">Candida utilis</name>
    <dbReference type="NCBI Taxonomy" id="983966"/>
    <lineage>
        <taxon>Eukaryota</taxon>
        <taxon>Fungi</taxon>
        <taxon>Dikarya</taxon>
        <taxon>Ascomycota</taxon>
        <taxon>Saccharomycotina</taxon>
        <taxon>Saccharomycetes</taxon>
        <taxon>Phaffomycetales</taxon>
        <taxon>Phaffomycetaceae</taxon>
        <taxon>Cyberlindnera</taxon>
    </lineage>
</organism>
<dbReference type="InterPro" id="IPR038765">
    <property type="entry name" value="Papain-like_cys_pep_sf"/>
</dbReference>
<gene>
    <name evidence="10" type="ORF">BN1211_1898</name>
</gene>
<dbReference type="InterPro" id="IPR018200">
    <property type="entry name" value="USP_CS"/>
</dbReference>
<evidence type="ECO:0000256" key="1">
    <source>
        <dbReference type="ARBA" id="ARBA00000707"/>
    </source>
</evidence>
<comment type="catalytic activity">
    <reaction evidence="1">
        <text>Thiol-dependent hydrolysis of ester, thioester, amide, peptide and isopeptide bonds formed by the C-terminal Gly of ubiquitin (a 76-residue protein attached to proteins as an intracellular targeting signal).</text>
        <dbReference type="EC" id="3.4.19.12"/>
    </reaction>
</comment>
<feature type="compositionally biased region" description="Acidic residues" evidence="8">
    <location>
        <begin position="121"/>
        <end position="152"/>
    </location>
</feature>
<reference evidence="11" key="1">
    <citation type="journal article" date="2015" name="J. Biotechnol.">
        <title>The structure of the Cyberlindnera jadinii genome and its relation to Candida utilis analyzed by the occurrence of single nucleotide polymorphisms.</title>
        <authorList>
            <person name="Rupp O."/>
            <person name="Brinkrolf K."/>
            <person name="Buerth C."/>
            <person name="Kunigo M."/>
            <person name="Schneider J."/>
            <person name="Jaenicke S."/>
            <person name="Goesmann A."/>
            <person name="Puehler A."/>
            <person name="Jaeger K.-E."/>
            <person name="Ernst J.F."/>
        </authorList>
    </citation>
    <scope>NUCLEOTIDE SEQUENCE [LARGE SCALE GENOMIC DNA]</scope>
    <source>
        <strain evidence="11">ATCC 18201 / CBS 1600 / BCRC 20928 / JCM 3617 / NBRC 0987 / NRRL Y-1542</strain>
    </source>
</reference>
<dbReference type="EMBL" id="CDQK01000002">
    <property type="protein sequence ID" value="CEP21722.1"/>
    <property type="molecule type" value="Genomic_DNA"/>
</dbReference>
<keyword evidence="7" id="KW-0788">Thiol protease</keyword>
<evidence type="ECO:0000256" key="3">
    <source>
        <dbReference type="ARBA" id="ARBA00012759"/>
    </source>
</evidence>
<name>A0A0H5C2E0_CYBJN</name>
<dbReference type="EC" id="3.4.19.12" evidence="3"/>
<dbReference type="GO" id="GO:0005829">
    <property type="term" value="C:cytosol"/>
    <property type="evidence" value="ECO:0007669"/>
    <property type="project" value="TreeGrafter"/>
</dbReference>
<feature type="compositionally biased region" description="Polar residues" evidence="8">
    <location>
        <begin position="700"/>
        <end position="724"/>
    </location>
</feature>
<dbReference type="GO" id="GO:0006508">
    <property type="term" value="P:proteolysis"/>
    <property type="evidence" value="ECO:0007669"/>
    <property type="project" value="UniProtKB-KW"/>
</dbReference>
<dbReference type="GO" id="GO:0005634">
    <property type="term" value="C:nucleus"/>
    <property type="evidence" value="ECO:0007669"/>
    <property type="project" value="TreeGrafter"/>
</dbReference>
<dbReference type="InterPro" id="IPR001394">
    <property type="entry name" value="Peptidase_C19_UCH"/>
</dbReference>
<feature type="compositionally biased region" description="Basic residues" evidence="8">
    <location>
        <begin position="781"/>
        <end position="798"/>
    </location>
</feature>
<dbReference type="InterPro" id="IPR050164">
    <property type="entry name" value="Peptidase_C19"/>
</dbReference>
<dbReference type="PANTHER" id="PTHR24006:SF758">
    <property type="entry name" value="UBIQUITIN CARBOXYL-TERMINAL HYDROLASE 36"/>
    <property type="match status" value="1"/>
</dbReference>
<proteinExistence type="inferred from homology"/>
<evidence type="ECO:0000256" key="8">
    <source>
        <dbReference type="SAM" id="MobiDB-lite"/>
    </source>
</evidence>